<sequence length="33" mass="3937">MAPGFIMDLYLARRAYDDDQHGIRRTHTGEWED</sequence>
<reference evidence="1" key="1">
    <citation type="journal article" date="2021" name="Proc. Natl. Acad. Sci. U.S.A.">
        <title>A Catalog of Tens of Thousands of Viruses from Human Metagenomes Reveals Hidden Associations with Chronic Diseases.</title>
        <authorList>
            <person name="Tisza M.J."/>
            <person name="Buck C.B."/>
        </authorList>
    </citation>
    <scope>NUCLEOTIDE SEQUENCE</scope>
    <source>
        <strain evidence="1">CtBtV12</strain>
    </source>
</reference>
<protein>
    <submittedName>
        <fullName evidence="1">Uncharacterized protein</fullName>
    </submittedName>
</protein>
<proteinExistence type="predicted"/>
<name>A0A8S5U3E0_9CAUD</name>
<evidence type="ECO:0000313" key="1">
    <source>
        <dbReference type="EMBL" id="DAF88941.1"/>
    </source>
</evidence>
<accession>A0A8S5U3E0</accession>
<organism evidence="1">
    <name type="scientific">Myoviridae sp. ctBtV12</name>
    <dbReference type="NCBI Taxonomy" id="2825049"/>
    <lineage>
        <taxon>Viruses</taxon>
        <taxon>Duplodnaviria</taxon>
        <taxon>Heunggongvirae</taxon>
        <taxon>Uroviricota</taxon>
        <taxon>Caudoviricetes</taxon>
    </lineage>
</organism>
<dbReference type="EMBL" id="BK015999">
    <property type="protein sequence ID" value="DAF88941.1"/>
    <property type="molecule type" value="Genomic_DNA"/>
</dbReference>